<keyword evidence="2" id="KW-1185">Reference proteome</keyword>
<protein>
    <submittedName>
        <fullName evidence="1">Uncharacterized protein</fullName>
    </submittedName>
</protein>
<sequence length="123" mass="14001">MKALTIIFALTLLSIDKLSAQTIITAKDAVNHTSEKVTICDRVFRERNKAFYVGLYLGDSTHYAYVRIRFKYKFQKAIGPDYFNFEGKKICVTGVLKNGSYIKVDDPAQIKFDRADKFENSGS</sequence>
<dbReference type="Proteomes" id="UP000321362">
    <property type="component" value="Chromosome"/>
</dbReference>
<dbReference type="AlphaFoldDB" id="A0A5B8W742"/>
<dbReference type="RefSeq" id="WP_147059797.1">
    <property type="nucleotide sequence ID" value="NZ_CP042437.1"/>
</dbReference>
<reference evidence="1 2" key="1">
    <citation type="journal article" date="2013" name="J. Microbiol.">
        <title>Mucilaginibacter ginsenosidivorax sp. nov., with ginsenoside converting activity isolated from sediment.</title>
        <authorList>
            <person name="Kim J.K."/>
            <person name="Choi T.E."/>
            <person name="Liu Q.M."/>
            <person name="Park H.Y."/>
            <person name="Yi T.H."/>
            <person name="Yoon M.H."/>
            <person name="Kim S.C."/>
            <person name="Im W.T."/>
        </authorList>
    </citation>
    <scope>NUCLEOTIDE SEQUENCE [LARGE SCALE GENOMIC DNA]</scope>
    <source>
        <strain evidence="1 2">KHI28</strain>
    </source>
</reference>
<evidence type="ECO:0000313" key="2">
    <source>
        <dbReference type="Proteomes" id="UP000321362"/>
    </source>
</evidence>
<dbReference type="KEGG" id="mgk:FSB76_29160"/>
<accession>A0A5B8W742</accession>
<proteinExistence type="predicted"/>
<organism evidence="1 2">
    <name type="scientific">Mucilaginibacter ginsenosidivorax</name>
    <dbReference type="NCBI Taxonomy" id="862126"/>
    <lineage>
        <taxon>Bacteria</taxon>
        <taxon>Pseudomonadati</taxon>
        <taxon>Bacteroidota</taxon>
        <taxon>Sphingobacteriia</taxon>
        <taxon>Sphingobacteriales</taxon>
        <taxon>Sphingobacteriaceae</taxon>
        <taxon>Mucilaginibacter</taxon>
    </lineage>
</organism>
<name>A0A5B8W742_9SPHI</name>
<dbReference type="OrthoDB" id="1524522at2"/>
<gene>
    <name evidence="1" type="ORF">FSB76_29160</name>
</gene>
<evidence type="ECO:0000313" key="1">
    <source>
        <dbReference type="EMBL" id="QEC79830.1"/>
    </source>
</evidence>
<dbReference type="EMBL" id="CP042437">
    <property type="protein sequence ID" value="QEC79830.1"/>
    <property type="molecule type" value="Genomic_DNA"/>
</dbReference>